<proteinExistence type="predicted"/>
<sequence>MLLGNIFKRFNDIDLQLQGCNKTLIGCQSVAPFLIDKLEQLRYNISKRDFHPELSSIKDEVTPEDIDRFTNHLNELKLVMEKRFEDILKLKTGEKSFYSKY</sequence>
<evidence type="ECO:0000313" key="2">
    <source>
        <dbReference type="Proteomes" id="UP001054837"/>
    </source>
</evidence>
<evidence type="ECO:0000313" key="1">
    <source>
        <dbReference type="EMBL" id="GIY21013.1"/>
    </source>
</evidence>
<dbReference type="AlphaFoldDB" id="A0AAV4RGB4"/>
<name>A0AAV4RGB4_9ARAC</name>
<organism evidence="1 2">
    <name type="scientific">Caerostris darwini</name>
    <dbReference type="NCBI Taxonomy" id="1538125"/>
    <lineage>
        <taxon>Eukaryota</taxon>
        <taxon>Metazoa</taxon>
        <taxon>Ecdysozoa</taxon>
        <taxon>Arthropoda</taxon>
        <taxon>Chelicerata</taxon>
        <taxon>Arachnida</taxon>
        <taxon>Araneae</taxon>
        <taxon>Araneomorphae</taxon>
        <taxon>Entelegynae</taxon>
        <taxon>Araneoidea</taxon>
        <taxon>Araneidae</taxon>
        <taxon>Caerostris</taxon>
    </lineage>
</organism>
<protein>
    <submittedName>
        <fullName evidence="1">Uncharacterized protein</fullName>
    </submittedName>
</protein>
<comment type="caution">
    <text evidence="1">The sequence shown here is derived from an EMBL/GenBank/DDBJ whole genome shotgun (WGS) entry which is preliminary data.</text>
</comment>
<reference evidence="1 2" key="1">
    <citation type="submission" date="2021-06" db="EMBL/GenBank/DDBJ databases">
        <title>Caerostris darwini draft genome.</title>
        <authorList>
            <person name="Kono N."/>
            <person name="Arakawa K."/>
        </authorList>
    </citation>
    <scope>NUCLEOTIDE SEQUENCE [LARGE SCALE GENOMIC DNA]</scope>
</reference>
<accession>A0AAV4RGB4</accession>
<gene>
    <name evidence="1" type="ORF">CDAR_249671</name>
</gene>
<dbReference type="EMBL" id="BPLQ01006243">
    <property type="protein sequence ID" value="GIY21013.1"/>
    <property type="molecule type" value="Genomic_DNA"/>
</dbReference>
<dbReference type="Proteomes" id="UP001054837">
    <property type="component" value="Unassembled WGS sequence"/>
</dbReference>
<keyword evidence="2" id="KW-1185">Reference proteome</keyword>